<sequence length="265" mass="30905">MALKKFAVLLMEVLVLPIVLEAHFYREYDSYRQYYDRINSERLKYPVKTSEESYYDHNNVKKEINSRFGDDKHTNVDSSFVFPNDEPQARNGNDDYIDVIGPVATCDHVKQTFCEDVSNYPEEFVNQALAKNSSLLHYAYEDVLEIAPRTDSNENGLCISVERVIRPKAGQNLKNEWHFILQSNQSNFHQGVRIETCLDENTKCRLIDGFAEGYITTCKQKYIYRELSAISDNGEIIRDYFRFPASCCCHVEFNIDNEQDVRTRI</sequence>
<evidence type="ECO:0000313" key="7">
    <source>
        <dbReference type="Proteomes" id="UP001497644"/>
    </source>
</evidence>
<dbReference type="PANTHER" id="PTHR23199">
    <property type="entry name" value="NEUROTROPHIN 1-RELATED"/>
    <property type="match status" value="1"/>
</dbReference>
<reference evidence="6" key="1">
    <citation type="submission" date="2024-04" db="EMBL/GenBank/DDBJ databases">
        <authorList>
            <consortium name="Molecular Ecology Group"/>
        </authorList>
    </citation>
    <scope>NUCLEOTIDE SEQUENCE</scope>
</reference>
<dbReference type="AlphaFoldDB" id="A0AAV2PBW2"/>
<dbReference type="GO" id="GO:0021556">
    <property type="term" value="P:central nervous system formation"/>
    <property type="evidence" value="ECO:0007669"/>
    <property type="project" value="TreeGrafter"/>
</dbReference>
<keyword evidence="1 4" id="KW-0732">Signal</keyword>
<evidence type="ECO:0000256" key="2">
    <source>
        <dbReference type="ARBA" id="ARBA00023157"/>
    </source>
</evidence>
<feature type="signal peptide" evidence="4">
    <location>
        <begin position="1"/>
        <end position="22"/>
    </location>
</feature>
<dbReference type="Gene3D" id="2.10.90.10">
    <property type="entry name" value="Cystine-knot cytokines"/>
    <property type="match status" value="1"/>
</dbReference>
<dbReference type="InterPro" id="IPR029034">
    <property type="entry name" value="Cystine-knot_cytokine"/>
</dbReference>
<keyword evidence="7" id="KW-1185">Reference proteome</keyword>
<accession>A0AAV2PBW2</accession>
<dbReference type="Pfam" id="PF16077">
    <property type="entry name" value="Spaetzle"/>
    <property type="match status" value="1"/>
</dbReference>
<keyword evidence="2" id="KW-1015">Disulfide bond</keyword>
<evidence type="ECO:0000256" key="1">
    <source>
        <dbReference type="ARBA" id="ARBA00022729"/>
    </source>
</evidence>
<dbReference type="InterPro" id="IPR052444">
    <property type="entry name" value="Spz/Toll_ligand-like"/>
</dbReference>
<dbReference type="GO" id="GO:0005121">
    <property type="term" value="F:Toll binding"/>
    <property type="evidence" value="ECO:0007669"/>
    <property type="project" value="TreeGrafter"/>
</dbReference>
<feature type="chain" id="PRO_5043797102" description="Spaetzle domain-containing protein" evidence="4">
    <location>
        <begin position="23"/>
        <end position="265"/>
    </location>
</feature>
<gene>
    <name evidence="6" type="ORF">LPLAT_LOCUS14090</name>
</gene>
<dbReference type="PANTHER" id="PTHR23199:SF12">
    <property type="entry name" value="NEUROTROPHIN 1-RELATED"/>
    <property type="match status" value="1"/>
</dbReference>
<keyword evidence="3" id="KW-0325">Glycoprotein</keyword>
<protein>
    <recommendedName>
        <fullName evidence="5">Spaetzle domain-containing protein</fullName>
    </recommendedName>
</protein>
<dbReference type="EMBL" id="OZ034832">
    <property type="protein sequence ID" value="CAL1689095.1"/>
    <property type="molecule type" value="Genomic_DNA"/>
</dbReference>
<dbReference type="Proteomes" id="UP001497644">
    <property type="component" value="Chromosome 9"/>
</dbReference>
<dbReference type="InterPro" id="IPR032104">
    <property type="entry name" value="Spaetzle"/>
</dbReference>
<proteinExistence type="predicted"/>
<organism evidence="6 7">
    <name type="scientific">Lasius platythorax</name>
    <dbReference type="NCBI Taxonomy" id="488582"/>
    <lineage>
        <taxon>Eukaryota</taxon>
        <taxon>Metazoa</taxon>
        <taxon>Ecdysozoa</taxon>
        <taxon>Arthropoda</taxon>
        <taxon>Hexapoda</taxon>
        <taxon>Insecta</taxon>
        <taxon>Pterygota</taxon>
        <taxon>Neoptera</taxon>
        <taxon>Endopterygota</taxon>
        <taxon>Hymenoptera</taxon>
        <taxon>Apocrita</taxon>
        <taxon>Aculeata</taxon>
        <taxon>Formicoidea</taxon>
        <taxon>Formicidae</taxon>
        <taxon>Formicinae</taxon>
        <taxon>Lasius</taxon>
        <taxon>Lasius</taxon>
    </lineage>
</organism>
<dbReference type="SUPFAM" id="SSF57501">
    <property type="entry name" value="Cystine-knot cytokines"/>
    <property type="match status" value="1"/>
</dbReference>
<evidence type="ECO:0000259" key="5">
    <source>
        <dbReference type="Pfam" id="PF16077"/>
    </source>
</evidence>
<evidence type="ECO:0000256" key="4">
    <source>
        <dbReference type="SAM" id="SignalP"/>
    </source>
</evidence>
<dbReference type="GO" id="GO:0008083">
    <property type="term" value="F:growth factor activity"/>
    <property type="evidence" value="ECO:0007669"/>
    <property type="project" value="TreeGrafter"/>
</dbReference>
<evidence type="ECO:0000256" key="3">
    <source>
        <dbReference type="ARBA" id="ARBA00023180"/>
    </source>
</evidence>
<feature type="domain" description="Spaetzle" evidence="5">
    <location>
        <begin position="157"/>
        <end position="251"/>
    </location>
</feature>
<dbReference type="GO" id="GO:0005615">
    <property type="term" value="C:extracellular space"/>
    <property type="evidence" value="ECO:0007669"/>
    <property type="project" value="UniProtKB-ARBA"/>
</dbReference>
<evidence type="ECO:0000313" key="6">
    <source>
        <dbReference type="EMBL" id="CAL1689095.1"/>
    </source>
</evidence>
<name>A0AAV2PBW2_9HYME</name>
<dbReference type="GO" id="GO:0045087">
    <property type="term" value="P:innate immune response"/>
    <property type="evidence" value="ECO:0007669"/>
    <property type="project" value="TreeGrafter"/>
</dbReference>